<feature type="chain" id="PRO_5042972824" description="Rhodanese domain-containing protein" evidence="1">
    <location>
        <begin position="21"/>
        <end position="223"/>
    </location>
</feature>
<comment type="caution">
    <text evidence="3">The sequence shown here is derived from an EMBL/GenBank/DDBJ whole genome shotgun (WGS) entry which is preliminary data.</text>
</comment>
<reference evidence="3 4" key="1">
    <citation type="submission" date="2021-05" db="EMBL/GenBank/DDBJ databases">
        <authorList>
            <person name="Zhang Z.D."/>
            <person name="Osman G."/>
        </authorList>
    </citation>
    <scope>NUCLEOTIDE SEQUENCE [LARGE SCALE GENOMIC DNA]</scope>
    <source>
        <strain evidence="3 4">KCTC 32217</strain>
    </source>
</reference>
<dbReference type="Pfam" id="PF00581">
    <property type="entry name" value="Rhodanese"/>
    <property type="match status" value="2"/>
</dbReference>
<dbReference type="PROSITE" id="PS50206">
    <property type="entry name" value="RHODANESE_3"/>
    <property type="match status" value="2"/>
</dbReference>
<dbReference type="EMBL" id="JAHCMY010000004">
    <property type="protein sequence ID" value="MBS9524133.1"/>
    <property type="molecule type" value="Genomic_DNA"/>
</dbReference>
<dbReference type="GO" id="GO:0004792">
    <property type="term" value="F:thiosulfate-cyanide sulfurtransferase activity"/>
    <property type="evidence" value="ECO:0007669"/>
    <property type="project" value="InterPro"/>
</dbReference>
<proteinExistence type="predicted"/>
<evidence type="ECO:0000256" key="1">
    <source>
        <dbReference type="SAM" id="SignalP"/>
    </source>
</evidence>
<organism evidence="3 4">
    <name type="scientific">Litoribacter ruber</name>
    <dbReference type="NCBI Taxonomy" id="702568"/>
    <lineage>
        <taxon>Bacteria</taxon>
        <taxon>Pseudomonadati</taxon>
        <taxon>Bacteroidota</taxon>
        <taxon>Cytophagia</taxon>
        <taxon>Cytophagales</taxon>
        <taxon>Cyclobacteriaceae</taxon>
        <taxon>Litoribacter</taxon>
    </lineage>
</organism>
<protein>
    <recommendedName>
        <fullName evidence="2">Rhodanese domain-containing protein</fullName>
    </recommendedName>
</protein>
<dbReference type="RefSeq" id="WP_213945001.1">
    <property type="nucleotide sequence ID" value="NZ_JAHBGI010000001.1"/>
</dbReference>
<dbReference type="SMART" id="SM00450">
    <property type="entry name" value="RHOD"/>
    <property type="match status" value="2"/>
</dbReference>
<dbReference type="InterPro" id="IPR050229">
    <property type="entry name" value="GlpE_sulfurtransferase"/>
</dbReference>
<dbReference type="PROSITE" id="PS00380">
    <property type="entry name" value="RHODANESE_1"/>
    <property type="match status" value="1"/>
</dbReference>
<evidence type="ECO:0000313" key="3">
    <source>
        <dbReference type="EMBL" id="MBS9524133.1"/>
    </source>
</evidence>
<gene>
    <name evidence="3" type="ORF">KI659_08925</name>
</gene>
<feature type="signal peptide" evidence="1">
    <location>
        <begin position="1"/>
        <end position="20"/>
    </location>
</feature>
<feature type="domain" description="Rhodanese" evidence="2">
    <location>
        <begin position="41"/>
        <end position="128"/>
    </location>
</feature>
<dbReference type="PANTHER" id="PTHR43031:SF16">
    <property type="entry name" value="OXIDOREDUCTASE"/>
    <property type="match status" value="1"/>
</dbReference>
<dbReference type="AlphaFoldDB" id="A0AAP2CGD3"/>
<accession>A0AAP2CGD3</accession>
<dbReference type="PANTHER" id="PTHR43031">
    <property type="entry name" value="FAD-DEPENDENT OXIDOREDUCTASE"/>
    <property type="match status" value="1"/>
</dbReference>
<dbReference type="InterPro" id="IPR001307">
    <property type="entry name" value="Thiosulphate_STrfase_CS"/>
</dbReference>
<dbReference type="InterPro" id="IPR001763">
    <property type="entry name" value="Rhodanese-like_dom"/>
</dbReference>
<evidence type="ECO:0000259" key="2">
    <source>
        <dbReference type="PROSITE" id="PS50206"/>
    </source>
</evidence>
<dbReference type="SUPFAM" id="SSF52821">
    <property type="entry name" value="Rhodanese/Cell cycle control phosphatase"/>
    <property type="match status" value="2"/>
</dbReference>
<name>A0AAP2CGD3_9BACT</name>
<evidence type="ECO:0000313" key="4">
    <source>
        <dbReference type="Proteomes" id="UP001319104"/>
    </source>
</evidence>
<keyword evidence="4" id="KW-1185">Reference proteome</keyword>
<dbReference type="Proteomes" id="UP001319104">
    <property type="component" value="Unassembled WGS sequence"/>
</dbReference>
<keyword evidence="1" id="KW-0732">Signal</keyword>
<dbReference type="InterPro" id="IPR036873">
    <property type="entry name" value="Rhodanese-like_dom_sf"/>
</dbReference>
<feature type="domain" description="Rhodanese" evidence="2">
    <location>
        <begin position="137"/>
        <end position="223"/>
    </location>
</feature>
<sequence length="223" mass="24696">MKKLLILAAMAGMFGQAAIAQDERQTPVKRDVPLMEENYNPEGGAVIIDGRPQEKFKQSHLPGAINIQEAKFGEFLTKMVDPEVEFFVVADNPERLSMLVDHADSVGYGPNIKGVFLYNKTDGEKIQQFDKTEFDRDPDAFTIVDVRGEDEHEDYPVFKNSVNIPLAELADRADEIPTGKPIVVHCGTGYRSAIGASILHHELTGAKVLDMGSHIKGYLPKKD</sequence>
<dbReference type="Gene3D" id="3.40.250.10">
    <property type="entry name" value="Rhodanese-like domain"/>
    <property type="match status" value="2"/>
</dbReference>